<comment type="caution">
    <text evidence="2">The sequence shown here is derived from an EMBL/GenBank/DDBJ whole genome shotgun (WGS) entry which is preliminary data.</text>
</comment>
<keyword evidence="3" id="KW-1185">Reference proteome</keyword>
<evidence type="ECO:0000313" key="2">
    <source>
        <dbReference type="EMBL" id="KAF7802227.1"/>
    </source>
</evidence>
<dbReference type="EMBL" id="JAAIUW010000013">
    <property type="protein sequence ID" value="KAF7802227.1"/>
    <property type="molecule type" value="Genomic_DNA"/>
</dbReference>
<proteinExistence type="predicted"/>
<reference evidence="2" key="1">
    <citation type="submission" date="2020-09" db="EMBL/GenBank/DDBJ databases">
        <title>Genome-Enabled Discovery of Anthraquinone Biosynthesis in Senna tora.</title>
        <authorList>
            <person name="Kang S.-H."/>
            <person name="Pandey R.P."/>
            <person name="Lee C.-M."/>
            <person name="Sim J.-S."/>
            <person name="Jeong J.-T."/>
            <person name="Choi B.-S."/>
            <person name="Jung M."/>
            <person name="Ginzburg D."/>
            <person name="Zhao K."/>
            <person name="Won S.Y."/>
            <person name="Oh T.-J."/>
            <person name="Yu Y."/>
            <person name="Kim N.-H."/>
            <person name="Lee O.R."/>
            <person name="Lee T.-H."/>
            <person name="Bashyal P."/>
            <person name="Kim T.-S."/>
            <person name="Lee W.-H."/>
            <person name="Kawkins C."/>
            <person name="Kim C.-K."/>
            <person name="Kim J.S."/>
            <person name="Ahn B.O."/>
            <person name="Rhee S.Y."/>
            <person name="Sohng J.K."/>
        </authorList>
    </citation>
    <scope>NUCLEOTIDE SEQUENCE</scope>
    <source>
        <tissue evidence="2">Leaf</tissue>
    </source>
</reference>
<evidence type="ECO:0000256" key="1">
    <source>
        <dbReference type="SAM" id="SignalP"/>
    </source>
</evidence>
<organism evidence="2 3">
    <name type="scientific">Senna tora</name>
    <dbReference type="NCBI Taxonomy" id="362788"/>
    <lineage>
        <taxon>Eukaryota</taxon>
        <taxon>Viridiplantae</taxon>
        <taxon>Streptophyta</taxon>
        <taxon>Embryophyta</taxon>
        <taxon>Tracheophyta</taxon>
        <taxon>Spermatophyta</taxon>
        <taxon>Magnoliopsida</taxon>
        <taxon>eudicotyledons</taxon>
        <taxon>Gunneridae</taxon>
        <taxon>Pentapetalae</taxon>
        <taxon>rosids</taxon>
        <taxon>fabids</taxon>
        <taxon>Fabales</taxon>
        <taxon>Fabaceae</taxon>
        <taxon>Caesalpinioideae</taxon>
        <taxon>Cassia clade</taxon>
        <taxon>Senna</taxon>
    </lineage>
</organism>
<protein>
    <submittedName>
        <fullName evidence="2">Uncharacterized protein</fullName>
    </submittedName>
</protein>
<gene>
    <name evidence="2" type="ORF">G2W53_041338</name>
</gene>
<name>A0A834SFC0_9FABA</name>
<feature type="signal peptide" evidence="1">
    <location>
        <begin position="1"/>
        <end position="22"/>
    </location>
</feature>
<keyword evidence="1" id="KW-0732">Signal</keyword>
<dbReference type="Proteomes" id="UP000634136">
    <property type="component" value="Unassembled WGS sequence"/>
</dbReference>
<sequence length="128" mass="14304">MVWRGGVVVGDVVAWLWRIGCGGGIWVGEEEKGKRGVQFGLGTVWVGEEWRGYGLGWGRVDMGLGREGWVQVGGLGKRGEEEEWKSGEDVMRLWFWKASKLLAIVSSRPQIEGYSELAARYSEQQAPF</sequence>
<dbReference type="AlphaFoldDB" id="A0A834SFC0"/>
<feature type="chain" id="PRO_5032443661" evidence="1">
    <location>
        <begin position="23"/>
        <end position="128"/>
    </location>
</feature>
<evidence type="ECO:0000313" key="3">
    <source>
        <dbReference type="Proteomes" id="UP000634136"/>
    </source>
</evidence>
<accession>A0A834SFC0</accession>